<dbReference type="eggNOG" id="ENOG50331NP">
    <property type="taxonomic scope" value="Bacteria"/>
</dbReference>
<feature type="non-terminal residue" evidence="1">
    <location>
        <position position="1"/>
    </location>
</feature>
<protein>
    <submittedName>
        <fullName evidence="1">Uncharacterized protein</fullName>
    </submittedName>
</protein>
<dbReference type="HOGENOM" id="CLU_1630486_0_0_9"/>
<organism evidence="1 2">
    <name type="scientific">Butyricicoccus pullicaecorum 1.2</name>
    <dbReference type="NCBI Taxonomy" id="1203606"/>
    <lineage>
        <taxon>Bacteria</taxon>
        <taxon>Bacillati</taxon>
        <taxon>Bacillota</taxon>
        <taxon>Clostridia</taxon>
        <taxon>Eubacteriales</taxon>
        <taxon>Butyricicoccaceae</taxon>
        <taxon>Butyricicoccus</taxon>
    </lineage>
</organism>
<sequence length="163" mass="18117">AVQTPERLLSPVWPLPRSLATTSGISVDFFSSPYLDVSVQAVPYVNLWIQLTLTEYCSAGFPHSEIFGSKPICGSPKLIAACRVLHRLSVPRHSPCALYSLTYWSRMSDSSVLLLQELGKISVLVISCEITEFNKNPTRFYLANFVVDLLINLPNNKTSKPIC</sequence>
<dbReference type="EMBL" id="AQOB01000012">
    <property type="protein sequence ID" value="EOQ35791.1"/>
    <property type="molecule type" value="Genomic_DNA"/>
</dbReference>
<reference evidence="1 2" key="1">
    <citation type="submission" date="2013-01" db="EMBL/GenBank/DDBJ databases">
        <title>The Genome Sequence of Butyricicoccus pullicaecorum 1.2.</title>
        <authorList>
            <consortium name="The Broad Institute Genome Sequencing Platform"/>
            <person name="Earl A."/>
            <person name="Ward D."/>
            <person name="Feldgarden M."/>
            <person name="Gevers D."/>
            <person name="Van Immerseel F."/>
            <person name="Eeckhaut V."/>
            <person name="Walker B."/>
            <person name="Young S.K."/>
            <person name="Zeng Q."/>
            <person name="Gargeya S."/>
            <person name="Fitzgerald M."/>
            <person name="Haas B."/>
            <person name="Abouelleil A."/>
            <person name="Alvarado L."/>
            <person name="Arachchi H.M."/>
            <person name="Berlin A.M."/>
            <person name="Chapman S.B."/>
            <person name="Dewar J."/>
            <person name="Goldberg J."/>
            <person name="Griggs A."/>
            <person name="Gujja S."/>
            <person name="Hansen M."/>
            <person name="Howarth C."/>
            <person name="Imamovic A."/>
            <person name="Larimer J."/>
            <person name="McCowan C."/>
            <person name="Murphy C."/>
            <person name="Neiman D."/>
            <person name="Pearson M."/>
            <person name="Priest M."/>
            <person name="Roberts A."/>
            <person name="Saif S."/>
            <person name="Shea T."/>
            <person name="Sisk P."/>
            <person name="Sykes S."/>
            <person name="Wortman J."/>
            <person name="Nusbaum C."/>
            <person name="Birren B."/>
        </authorList>
    </citation>
    <scope>NUCLEOTIDE SEQUENCE [LARGE SCALE GENOMIC DNA]</scope>
    <source>
        <strain evidence="1 2">1.2</strain>
    </source>
</reference>
<name>R8VU34_9FIRM</name>
<dbReference type="RefSeq" id="WP_016148701.1">
    <property type="nucleotide sequence ID" value="NZ_KB976104.1"/>
</dbReference>
<proteinExistence type="predicted"/>
<dbReference type="Proteomes" id="UP000013981">
    <property type="component" value="Unassembled WGS sequence"/>
</dbReference>
<evidence type="ECO:0000313" key="2">
    <source>
        <dbReference type="Proteomes" id="UP000013981"/>
    </source>
</evidence>
<gene>
    <name evidence="1" type="ORF">HMPREF1526_02587</name>
</gene>
<accession>R8VU34</accession>
<evidence type="ECO:0000313" key="1">
    <source>
        <dbReference type="EMBL" id="EOQ35791.1"/>
    </source>
</evidence>
<keyword evidence="2" id="KW-1185">Reference proteome</keyword>
<dbReference type="AlphaFoldDB" id="R8VU34"/>
<comment type="caution">
    <text evidence="1">The sequence shown here is derived from an EMBL/GenBank/DDBJ whole genome shotgun (WGS) entry which is preliminary data.</text>
</comment>